<evidence type="ECO:0000313" key="4">
    <source>
        <dbReference type="Proteomes" id="UP001556196"/>
    </source>
</evidence>
<comment type="similarity">
    <text evidence="1">Belongs to the short-chain dehydrogenases/reductases (SDR) family.</text>
</comment>
<dbReference type="GO" id="GO:0016491">
    <property type="term" value="F:oxidoreductase activity"/>
    <property type="evidence" value="ECO:0007669"/>
    <property type="project" value="UniProtKB-KW"/>
</dbReference>
<dbReference type="PRINTS" id="PR00081">
    <property type="entry name" value="GDHRDH"/>
</dbReference>
<protein>
    <submittedName>
        <fullName evidence="3">SDR family NAD(P)-dependent oxidoreductase</fullName>
        <ecNumber evidence="3">1.1.1.-</ecNumber>
    </submittedName>
</protein>
<dbReference type="SUPFAM" id="SSF51735">
    <property type="entry name" value="NAD(P)-binding Rossmann-fold domains"/>
    <property type="match status" value="1"/>
</dbReference>
<dbReference type="PRINTS" id="PR00080">
    <property type="entry name" value="SDRFAMILY"/>
</dbReference>
<keyword evidence="2 3" id="KW-0560">Oxidoreductase</keyword>
<sequence length="259" mass="26319">MAEATLNIPDLAGKAVYITGASTGIGAALARAFAAQGAKVAAHYNASKAAAEALAEEIKGAGGSVHLVQADFSRSDDVRRAVEDAAAALGGLDGLINNAGGMVKRIPYSEATDDDYDAVMDLNARSVVVASKAAIPHLKKKGGFIVNTSSIAARNGAGGGAGLYGSSKAFVSNVTRGMAKELIPFGIRVNAVAPGVITTPFHERYSTPELLDAMLKTVPQGRLGVAEDCVGAYLFLASGALSGYVIGQVIEVNGGQLMP</sequence>
<dbReference type="EMBL" id="JBFOCI010000001">
    <property type="protein sequence ID" value="MEW9805183.1"/>
    <property type="molecule type" value="Genomic_DNA"/>
</dbReference>
<dbReference type="CDD" id="cd05233">
    <property type="entry name" value="SDR_c"/>
    <property type="match status" value="1"/>
</dbReference>
<evidence type="ECO:0000256" key="1">
    <source>
        <dbReference type="ARBA" id="ARBA00006484"/>
    </source>
</evidence>
<dbReference type="EC" id="1.1.1.-" evidence="3"/>
<dbReference type="InterPro" id="IPR002347">
    <property type="entry name" value="SDR_fam"/>
</dbReference>
<proteinExistence type="inferred from homology"/>
<gene>
    <name evidence="3" type="ORF">ABUE31_04180</name>
</gene>
<dbReference type="RefSeq" id="WP_367722226.1">
    <property type="nucleotide sequence ID" value="NZ_JBFOCI010000001.1"/>
</dbReference>
<accession>A0ABV3QW75</accession>
<reference evidence="3 4" key="1">
    <citation type="submission" date="2024-06" db="EMBL/GenBank/DDBJ databases">
        <authorList>
            <person name="Tuo L."/>
        </authorList>
    </citation>
    <scope>NUCLEOTIDE SEQUENCE [LARGE SCALE GENOMIC DNA]</scope>
    <source>
        <strain evidence="3 4">ZMM04-5</strain>
    </source>
</reference>
<keyword evidence="4" id="KW-1185">Reference proteome</keyword>
<dbReference type="Gene3D" id="3.40.50.720">
    <property type="entry name" value="NAD(P)-binding Rossmann-like Domain"/>
    <property type="match status" value="1"/>
</dbReference>
<organism evidence="3 4">
    <name type="scientific">Mesorhizobium marinum</name>
    <dbReference type="NCBI Taxonomy" id="3228790"/>
    <lineage>
        <taxon>Bacteria</taxon>
        <taxon>Pseudomonadati</taxon>
        <taxon>Pseudomonadota</taxon>
        <taxon>Alphaproteobacteria</taxon>
        <taxon>Hyphomicrobiales</taxon>
        <taxon>Phyllobacteriaceae</taxon>
        <taxon>Mesorhizobium</taxon>
    </lineage>
</organism>
<comment type="caution">
    <text evidence="3">The sequence shown here is derived from an EMBL/GenBank/DDBJ whole genome shotgun (WGS) entry which is preliminary data.</text>
</comment>
<evidence type="ECO:0000313" key="3">
    <source>
        <dbReference type="EMBL" id="MEW9805183.1"/>
    </source>
</evidence>
<dbReference type="InterPro" id="IPR020904">
    <property type="entry name" value="Sc_DH/Rdtase_CS"/>
</dbReference>
<dbReference type="Proteomes" id="UP001556196">
    <property type="component" value="Unassembled WGS sequence"/>
</dbReference>
<dbReference type="PANTHER" id="PTHR43639">
    <property type="entry name" value="OXIDOREDUCTASE, SHORT-CHAIN DEHYDROGENASE/REDUCTASE FAMILY (AFU_ORTHOLOGUE AFUA_5G02870)"/>
    <property type="match status" value="1"/>
</dbReference>
<dbReference type="PROSITE" id="PS00061">
    <property type="entry name" value="ADH_SHORT"/>
    <property type="match status" value="1"/>
</dbReference>
<dbReference type="Pfam" id="PF13561">
    <property type="entry name" value="adh_short_C2"/>
    <property type="match status" value="1"/>
</dbReference>
<name>A0ABV3QW75_9HYPH</name>
<dbReference type="InterPro" id="IPR036291">
    <property type="entry name" value="NAD(P)-bd_dom_sf"/>
</dbReference>
<evidence type="ECO:0000256" key="2">
    <source>
        <dbReference type="ARBA" id="ARBA00023002"/>
    </source>
</evidence>
<dbReference type="PANTHER" id="PTHR43639:SF1">
    <property type="entry name" value="SHORT-CHAIN DEHYDROGENASE_REDUCTASE FAMILY PROTEIN"/>
    <property type="match status" value="1"/>
</dbReference>